<evidence type="ECO:0000256" key="22">
    <source>
        <dbReference type="ARBA" id="ARBA00074680"/>
    </source>
</evidence>
<feature type="active site" description="Proton donor/acceptor" evidence="25">
    <location>
        <position position="390"/>
    </location>
</feature>
<dbReference type="FunFam" id="3.40.630.10:FF:000062">
    <property type="entry name" value="Cytosolic carboxypeptidase 6"/>
    <property type="match status" value="1"/>
</dbReference>
<dbReference type="EC" id="3.4.17.24" evidence="18"/>
<dbReference type="AlphaFoldDB" id="A0A4W5JTF5"/>
<evidence type="ECO:0000256" key="23">
    <source>
        <dbReference type="ARBA" id="ARBA00079132"/>
    </source>
</evidence>
<evidence type="ECO:0000256" key="11">
    <source>
        <dbReference type="ARBA" id="ARBA00022801"/>
    </source>
</evidence>
<dbReference type="GO" id="GO:0005814">
    <property type="term" value="C:centriole"/>
    <property type="evidence" value="ECO:0007669"/>
    <property type="project" value="UniProtKB-SubCell"/>
</dbReference>
<evidence type="ECO:0000256" key="13">
    <source>
        <dbReference type="ARBA" id="ARBA00023034"/>
    </source>
</evidence>
<evidence type="ECO:0000256" key="3">
    <source>
        <dbReference type="ARBA" id="ARBA00004120"/>
    </source>
</evidence>
<keyword evidence="10" id="KW-0479">Metal-binding</keyword>
<protein>
    <recommendedName>
        <fullName evidence="22">Cytosolic carboxypeptidase 6</fullName>
        <ecNumber evidence="18">3.4.17.24</ecNumber>
    </recommendedName>
    <alternativeName>
        <fullName evidence="24">ATP/GTP-binding protein-like 4</fullName>
    </alternativeName>
    <alternativeName>
        <fullName evidence="23">Protein deglutamylase CCP6</fullName>
    </alternativeName>
</protein>
<dbReference type="PANTHER" id="PTHR12756">
    <property type="entry name" value="CYTOSOLIC CARBOXYPEPTIDASE"/>
    <property type="match status" value="1"/>
</dbReference>
<dbReference type="Gene3D" id="2.60.40.3120">
    <property type="match status" value="1"/>
</dbReference>
<reference evidence="27" key="3">
    <citation type="submission" date="2025-09" db="UniProtKB">
        <authorList>
            <consortium name="Ensembl"/>
        </authorList>
    </citation>
    <scope>IDENTIFICATION</scope>
</reference>
<dbReference type="Pfam" id="PF00246">
    <property type="entry name" value="Peptidase_M14"/>
    <property type="match status" value="1"/>
</dbReference>
<comment type="function">
    <text evidence="20">Metallocarboxypeptidase that mediates protein deglutamylation of tubulin and non-tubulin target proteins. Catalyzes the removal of polyglutamate side chains present on the gamma-carboxyl group of glutamate residues within the C-terminal tail of tubulin protein. Specifically cleaves tubulin long-side-chains, while it is not able to remove the branching point glutamate. Also catalyzes the removal of polyglutamate residues from the carboxy-terminus of non-tubulin proteins such as MYLK. Mediates the deglutamylation of nucleotidyltransferase CGAS, leading to CGAS antiviral defense response activation. Involved in KLF4 deglutamylation which promotes KLF4 proteasome-mediated degradation, thereby negatively regulating cell pluripotency maintenance and embryogenesis.</text>
</comment>
<dbReference type="InterPro" id="IPR050821">
    <property type="entry name" value="Cytosolic_carboxypeptidase"/>
</dbReference>
<comment type="cofactor">
    <cofactor evidence="1">
        <name>Zn(2+)</name>
        <dbReference type="ChEBI" id="CHEBI:29105"/>
    </cofactor>
</comment>
<evidence type="ECO:0000256" key="15">
    <source>
        <dbReference type="ARBA" id="ARBA00023212"/>
    </source>
</evidence>
<reference evidence="27" key="2">
    <citation type="submission" date="2025-08" db="UniProtKB">
        <authorList>
            <consortium name="Ensembl"/>
        </authorList>
    </citation>
    <scope>IDENTIFICATION</scope>
</reference>
<evidence type="ECO:0000256" key="9">
    <source>
        <dbReference type="ARBA" id="ARBA00022670"/>
    </source>
</evidence>
<sequence>LCSEAGGEDALVGNVNKLMVTPTGYTGVPRKGHLVFDACFESGNLGRVDYISEFEFDLFIRPDTCNPRFRVWFNFTVENVRETQRVIFNIVNFSKTKSLYRDGMSPVVKSTSRPKWQRLPTKNVYYYRCPDHRRNYVMSFAFCFDREDDVYQFAYCYPYTYTRLQHYLDSLERRNLDYLQREQLGLSVQQRRLDLLTITSPAQQNPEKVKKLVVLTARVHPGESPASFICQGVIDFLVSQHPVAQTLRDHVIFKIVPMLNPDGVYLGNYRCSLMGFDLNRHWQEPSPWAHPTLHAVKQLIVRLSQDPVGLEFYIDVHAHSTMMNGFMYGNVFEEEERVQRQAVFPRLLCHNAPDFSFSNTSFNRDVVKAGTGRRFLGGLLDDTSYCYTLEVSFYSYMTAGSTSPVPYTEDTYMKLGRNVARTFLDYYRHNNFIDDNKLQIPNHINR</sequence>
<evidence type="ECO:0000256" key="5">
    <source>
        <dbReference type="ARBA" id="ARBA00004555"/>
    </source>
</evidence>
<evidence type="ECO:0000256" key="8">
    <source>
        <dbReference type="ARBA" id="ARBA00022645"/>
    </source>
</evidence>
<evidence type="ECO:0000256" key="24">
    <source>
        <dbReference type="ARBA" id="ARBA00079230"/>
    </source>
</evidence>
<comment type="catalytic activity">
    <reaction evidence="17">
        <text>C-terminal L-alpha-aminoacyl-L-glutamyl-L-glutamyl-[tubulin] + H2O = C-terminal L-alpha-aminoacyl-L-glutamyl-[tubulin] + L-glutamate</text>
        <dbReference type="Rhea" id="RHEA:63792"/>
        <dbReference type="Rhea" id="RHEA-COMP:16435"/>
        <dbReference type="Rhea" id="RHEA-COMP:16436"/>
        <dbReference type="ChEBI" id="CHEBI:15377"/>
        <dbReference type="ChEBI" id="CHEBI:29985"/>
        <dbReference type="ChEBI" id="CHEBI:149555"/>
        <dbReference type="ChEBI" id="CHEBI:149556"/>
        <dbReference type="EC" id="3.4.17.24"/>
    </reaction>
    <physiologicalReaction direction="left-to-right" evidence="17">
        <dbReference type="Rhea" id="RHEA:63793"/>
    </physiologicalReaction>
</comment>
<keyword evidence="16" id="KW-0966">Cell projection</keyword>
<dbReference type="GO" id="GO:0005794">
    <property type="term" value="C:Golgi apparatus"/>
    <property type="evidence" value="ECO:0007669"/>
    <property type="project" value="UniProtKB-SubCell"/>
</dbReference>
<dbReference type="GO" id="GO:0006508">
    <property type="term" value="P:proteolysis"/>
    <property type="evidence" value="ECO:0007669"/>
    <property type="project" value="UniProtKB-KW"/>
</dbReference>
<keyword evidence="14" id="KW-0482">Metalloprotease</keyword>
<evidence type="ECO:0000256" key="12">
    <source>
        <dbReference type="ARBA" id="ARBA00022833"/>
    </source>
</evidence>
<organism evidence="27 28">
    <name type="scientific">Hucho hucho</name>
    <name type="common">huchen</name>
    <dbReference type="NCBI Taxonomy" id="62062"/>
    <lineage>
        <taxon>Eukaryota</taxon>
        <taxon>Metazoa</taxon>
        <taxon>Chordata</taxon>
        <taxon>Craniata</taxon>
        <taxon>Vertebrata</taxon>
        <taxon>Euteleostomi</taxon>
        <taxon>Actinopterygii</taxon>
        <taxon>Neopterygii</taxon>
        <taxon>Teleostei</taxon>
        <taxon>Protacanthopterygii</taxon>
        <taxon>Salmoniformes</taxon>
        <taxon>Salmonidae</taxon>
        <taxon>Salmoninae</taxon>
        <taxon>Hucho</taxon>
    </lineage>
</organism>
<evidence type="ECO:0000256" key="6">
    <source>
        <dbReference type="ARBA" id="ARBA00005988"/>
    </source>
</evidence>
<evidence type="ECO:0000256" key="14">
    <source>
        <dbReference type="ARBA" id="ARBA00023049"/>
    </source>
</evidence>
<evidence type="ECO:0000256" key="1">
    <source>
        <dbReference type="ARBA" id="ARBA00001947"/>
    </source>
</evidence>
<keyword evidence="28" id="KW-1185">Reference proteome</keyword>
<name>A0A4W5JTF5_9TELE</name>
<dbReference type="GO" id="GO:0004181">
    <property type="term" value="F:metallocarboxypeptidase activity"/>
    <property type="evidence" value="ECO:0007669"/>
    <property type="project" value="InterPro"/>
</dbReference>
<dbReference type="GO" id="GO:0008270">
    <property type="term" value="F:zinc ion binding"/>
    <property type="evidence" value="ECO:0007669"/>
    <property type="project" value="InterPro"/>
</dbReference>
<reference evidence="28" key="1">
    <citation type="submission" date="2018-06" db="EMBL/GenBank/DDBJ databases">
        <title>Genome assembly of Danube salmon.</title>
        <authorList>
            <person name="Macqueen D.J."/>
            <person name="Gundappa M.K."/>
        </authorList>
    </citation>
    <scope>NUCLEOTIDE SEQUENCE [LARGE SCALE GENOMIC DNA]</scope>
</reference>
<comment type="catalytic activity">
    <reaction evidence="19">
        <text>(L-glutamyl)(n+1)-gamma-L-glutamyl-L-glutamyl-[protein] + H2O = (L-glutamyl)(n)-gamma-L-glutamyl-L-glutamyl-[protein] + L-glutamate</text>
        <dbReference type="Rhea" id="RHEA:60004"/>
        <dbReference type="Rhea" id="RHEA-COMP:15519"/>
        <dbReference type="Rhea" id="RHEA-COMP:15675"/>
        <dbReference type="ChEBI" id="CHEBI:15377"/>
        <dbReference type="ChEBI" id="CHEBI:29985"/>
        <dbReference type="ChEBI" id="CHEBI:143623"/>
    </reaction>
    <physiologicalReaction direction="left-to-right" evidence="19">
        <dbReference type="Rhea" id="RHEA:60005"/>
    </physiologicalReaction>
</comment>
<keyword evidence="8" id="KW-0121">Carboxypeptidase</keyword>
<evidence type="ECO:0000259" key="26">
    <source>
        <dbReference type="PROSITE" id="PS52035"/>
    </source>
</evidence>
<dbReference type="Proteomes" id="UP000314982">
    <property type="component" value="Unassembled WGS sequence"/>
</dbReference>
<dbReference type="PANTHER" id="PTHR12756:SF9">
    <property type="entry name" value="CYTOSOLIC CARBOXYPEPTIDASE 6"/>
    <property type="match status" value="1"/>
</dbReference>
<dbReference type="FunFam" id="2.60.40.3120:FF:000003">
    <property type="entry name" value="cytosolic carboxypeptidase 6 isoform X2"/>
    <property type="match status" value="1"/>
</dbReference>
<dbReference type="GeneTree" id="ENSGT00940000155042"/>
<comment type="subcellular location">
    <subcellularLocation>
        <location evidence="3">Cytoplasm</location>
        <location evidence="3">Cytoskeleton</location>
        <location evidence="3">Cilium basal body</location>
    </subcellularLocation>
    <subcellularLocation>
        <location evidence="2">Cytoplasm</location>
        <location evidence="2">Cytoskeleton</location>
        <location evidence="2">Microtubule organizing center</location>
        <location evidence="2">Centrosome</location>
        <location evidence="2">Centriole</location>
    </subcellularLocation>
    <subcellularLocation>
        <location evidence="4">Cytoplasm</location>
        <location evidence="4">Cytosol</location>
    </subcellularLocation>
    <subcellularLocation>
        <location evidence="5">Golgi apparatus</location>
    </subcellularLocation>
</comment>
<dbReference type="Gene3D" id="3.40.630.10">
    <property type="entry name" value="Zn peptidases"/>
    <property type="match status" value="1"/>
</dbReference>
<dbReference type="SUPFAM" id="SSF53187">
    <property type="entry name" value="Zn-dependent exopeptidases"/>
    <property type="match status" value="1"/>
</dbReference>
<keyword evidence="13" id="KW-0333">Golgi apparatus</keyword>
<keyword evidence="9" id="KW-0645">Protease</keyword>
<keyword evidence="15" id="KW-0206">Cytoskeleton</keyword>
<comment type="subunit">
    <text evidence="21">Interacts with MYLK.</text>
</comment>
<dbReference type="PROSITE" id="PS52035">
    <property type="entry name" value="PEPTIDASE_M14"/>
    <property type="match status" value="1"/>
</dbReference>
<evidence type="ECO:0000256" key="18">
    <source>
        <dbReference type="ARBA" id="ARBA00026108"/>
    </source>
</evidence>
<comment type="similarity">
    <text evidence="6 25">Belongs to the peptidase M14 family.</text>
</comment>
<evidence type="ECO:0000256" key="7">
    <source>
        <dbReference type="ARBA" id="ARBA00022490"/>
    </source>
</evidence>
<keyword evidence="11" id="KW-0378">Hydrolase</keyword>
<evidence type="ECO:0000256" key="4">
    <source>
        <dbReference type="ARBA" id="ARBA00004514"/>
    </source>
</evidence>
<dbReference type="SMART" id="SM00631">
    <property type="entry name" value="Zn_pept"/>
    <property type="match status" value="1"/>
</dbReference>
<dbReference type="Pfam" id="PF18027">
    <property type="entry name" value="Pepdidase_M14_N"/>
    <property type="match status" value="1"/>
</dbReference>
<dbReference type="CDD" id="cd06908">
    <property type="entry name" value="M14_AGBL4_like"/>
    <property type="match status" value="1"/>
</dbReference>
<evidence type="ECO:0000256" key="19">
    <source>
        <dbReference type="ARBA" id="ARBA00029302"/>
    </source>
</evidence>
<evidence type="ECO:0000256" key="2">
    <source>
        <dbReference type="ARBA" id="ARBA00004114"/>
    </source>
</evidence>
<feature type="domain" description="Peptidase M14" evidence="26">
    <location>
        <begin position="157"/>
        <end position="427"/>
    </location>
</feature>
<dbReference type="InterPro" id="IPR000834">
    <property type="entry name" value="Peptidase_M14"/>
</dbReference>
<evidence type="ECO:0000256" key="10">
    <source>
        <dbReference type="ARBA" id="ARBA00022723"/>
    </source>
</evidence>
<evidence type="ECO:0000313" key="27">
    <source>
        <dbReference type="Ensembl" id="ENSHHUP00000003089.1"/>
    </source>
</evidence>
<keyword evidence="12" id="KW-0862">Zinc</keyword>
<evidence type="ECO:0000256" key="21">
    <source>
        <dbReference type="ARBA" id="ARBA00063732"/>
    </source>
</evidence>
<accession>A0A4W5JTF5</accession>
<dbReference type="GO" id="GO:0005829">
    <property type="term" value="C:cytosol"/>
    <property type="evidence" value="ECO:0007669"/>
    <property type="project" value="UniProtKB-SubCell"/>
</dbReference>
<evidence type="ECO:0000256" key="16">
    <source>
        <dbReference type="ARBA" id="ARBA00023273"/>
    </source>
</evidence>
<keyword evidence="7" id="KW-0963">Cytoplasm</keyword>
<evidence type="ECO:0000256" key="17">
    <source>
        <dbReference type="ARBA" id="ARBA00024524"/>
    </source>
</evidence>
<dbReference type="InterPro" id="IPR040626">
    <property type="entry name" value="Pepdidase_M14_N"/>
</dbReference>
<evidence type="ECO:0000313" key="28">
    <source>
        <dbReference type="Proteomes" id="UP000314982"/>
    </source>
</evidence>
<dbReference type="Ensembl" id="ENSHHUT00000003196.1">
    <property type="protein sequence ID" value="ENSHHUP00000003089.1"/>
    <property type="gene ID" value="ENSHHUG00000001820.1"/>
</dbReference>
<evidence type="ECO:0000256" key="20">
    <source>
        <dbReference type="ARBA" id="ARBA00055609"/>
    </source>
</evidence>
<evidence type="ECO:0000256" key="25">
    <source>
        <dbReference type="PROSITE-ProRule" id="PRU01379"/>
    </source>
</evidence>
<proteinExistence type="inferred from homology"/>